<dbReference type="EMBL" id="CP003620">
    <property type="protein sequence ID" value="AFZ12199.1"/>
    <property type="molecule type" value="Genomic_DNA"/>
</dbReference>
<dbReference type="RefSeq" id="WP_015202321.1">
    <property type="nucleotide sequence ID" value="NC_019753.1"/>
</dbReference>
<dbReference type="Gene3D" id="2.60.120.10">
    <property type="entry name" value="Jelly Rolls"/>
    <property type="match status" value="1"/>
</dbReference>
<dbReference type="AlphaFoldDB" id="K9VXC3"/>
<protein>
    <recommendedName>
        <fullName evidence="3">Cupin 2 conserved barrel domain protein</fullName>
    </recommendedName>
</protein>
<dbReference type="InterPro" id="IPR011051">
    <property type="entry name" value="RmlC_Cupin_sf"/>
</dbReference>
<evidence type="ECO:0000313" key="1">
    <source>
        <dbReference type="EMBL" id="AFZ12199.1"/>
    </source>
</evidence>
<dbReference type="eggNOG" id="COG0662">
    <property type="taxonomic scope" value="Bacteria"/>
</dbReference>
<evidence type="ECO:0000313" key="2">
    <source>
        <dbReference type="Proteomes" id="UP000010472"/>
    </source>
</evidence>
<reference evidence="1 2" key="1">
    <citation type="submission" date="2012-06" db="EMBL/GenBank/DDBJ databases">
        <title>Finished chromosome of genome of Crinalium epipsammum PCC 9333.</title>
        <authorList>
            <consortium name="US DOE Joint Genome Institute"/>
            <person name="Gugger M."/>
            <person name="Coursin T."/>
            <person name="Rippka R."/>
            <person name="Tandeau De Marsac N."/>
            <person name="Huntemann M."/>
            <person name="Wei C.-L."/>
            <person name="Han J."/>
            <person name="Detter J.C."/>
            <person name="Han C."/>
            <person name="Tapia R."/>
            <person name="Davenport K."/>
            <person name="Daligault H."/>
            <person name="Erkkila T."/>
            <person name="Gu W."/>
            <person name="Munk A.C.C."/>
            <person name="Teshima H."/>
            <person name="Xu Y."/>
            <person name="Chain P."/>
            <person name="Chen A."/>
            <person name="Krypides N."/>
            <person name="Mavromatis K."/>
            <person name="Markowitz V."/>
            <person name="Szeto E."/>
            <person name="Ivanova N."/>
            <person name="Mikhailova N."/>
            <person name="Ovchinnikova G."/>
            <person name="Pagani I."/>
            <person name="Pati A."/>
            <person name="Goodwin L."/>
            <person name="Peters L."/>
            <person name="Pitluck S."/>
            <person name="Woyke T."/>
            <person name="Kerfeld C."/>
        </authorList>
    </citation>
    <scope>NUCLEOTIDE SEQUENCE [LARGE SCALE GENOMIC DNA]</scope>
    <source>
        <strain evidence="1 2">PCC 9333</strain>
    </source>
</reference>
<dbReference type="HOGENOM" id="CLU_1501099_0_0_3"/>
<gene>
    <name evidence="1" type="ORF">Cri9333_1300</name>
</gene>
<keyword evidence="2" id="KW-1185">Reference proteome</keyword>
<evidence type="ECO:0008006" key="3">
    <source>
        <dbReference type="Google" id="ProtNLM"/>
    </source>
</evidence>
<dbReference type="InterPro" id="IPR014710">
    <property type="entry name" value="RmlC-like_jellyroll"/>
</dbReference>
<dbReference type="KEGG" id="cep:Cri9333_1300"/>
<name>K9VXC3_9CYAN</name>
<organism evidence="1 2">
    <name type="scientific">Crinalium epipsammum PCC 9333</name>
    <dbReference type="NCBI Taxonomy" id="1173022"/>
    <lineage>
        <taxon>Bacteria</taxon>
        <taxon>Bacillati</taxon>
        <taxon>Cyanobacteriota</taxon>
        <taxon>Cyanophyceae</taxon>
        <taxon>Gomontiellales</taxon>
        <taxon>Gomontiellaceae</taxon>
        <taxon>Crinalium</taxon>
    </lineage>
</organism>
<sequence>MTHSQTNHSSPYLYVVEKSSPSALSIYSQINAWQIAKKIESKLKQKSIDDLEPIELGMMQFGHGDERRIIDDCNLNECGIQHFYIKSTEPLGNHYHKNKQEVFVIVEGKGIFTYLPLNHEGKPLGKQKTISVKKGNVIKVDPFTAHAFRLNIGSTMWCFSSAPFDQDNLDMHFFKLHIE</sequence>
<dbReference type="SUPFAM" id="SSF51182">
    <property type="entry name" value="RmlC-like cupins"/>
    <property type="match status" value="1"/>
</dbReference>
<dbReference type="Proteomes" id="UP000010472">
    <property type="component" value="Chromosome"/>
</dbReference>
<dbReference type="STRING" id="1173022.Cri9333_1300"/>
<proteinExistence type="predicted"/>
<accession>K9VXC3</accession>